<sequence>MKFISRQLGFLSVSLLLLFFGTSSLFAQPVHPKSAVGENLSGIKKRAELPAPKISGSGLKAVAIVGEVDGNDGPKTREYVNNMKSLVKVLADRGVSVSEFYPPNNPWSEIRSASKNSNFILYAGHGVGTNLDNPPYDQKTVGGFYLGKEFVSNEQISSGLKPAPDAVVLFLGACFTAGNMAYDMGVIRDEEAKKRISMYSAPFLGTGYKGYFATWAPWTAQTILALIFTQKNFGEIYLSQTNPKEVSKLSHPTNSGSELFYHTKPPTLKPVYDYAFAGDPNTILGSSSPQNSEDPKPSISEEEKQAQNRILISSLYAKDEEKSLKALSAGADPNADYMGWKPIHLAIVFDLPNVVKDLVKRNASINAQAEGYTPLTLALAYEKKDIAEFLESQGGTRSRAAFKKPNIPNPRK</sequence>
<evidence type="ECO:0000256" key="1">
    <source>
        <dbReference type="PROSITE-ProRule" id="PRU00023"/>
    </source>
</evidence>
<proteinExistence type="predicted"/>
<feature type="compositionally biased region" description="Basic and acidic residues" evidence="2">
    <location>
        <begin position="293"/>
        <end position="303"/>
    </location>
</feature>
<dbReference type="PROSITE" id="PS50088">
    <property type="entry name" value="ANK_REPEAT"/>
    <property type="match status" value="1"/>
</dbReference>
<name>A0ABV5BP40_9LEPT</name>
<evidence type="ECO:0000256" key="3">
    <source>
        <dbReference type="SAM" id="SignalP"/>
    </source>
</evidence>
<feature type="signal peptide" evidence="3">
    <location>
        <begin position="1"/>
        <end position="27"/>
    </location>
</feature>
<dbReference type="InterPro" id="IPR036770">
    <property type="entry name" value="Ankyrin_rpt-contain_sf"/>
</dbReference>
<evidence type="ECO:0000313" key="4">
    <source>
        <dbReference type="EMBL" id="MFB5737088.1"/>
    </source>
</evidence>
<dbReference type="Pfam" id="PF12796">
    <property type="entry name" value="Ank_2"/>
    <property type="match status" value="1"/>
</dbReference>
<dbReference type="SMART" id="SM00248">
    <property type="entry name" value="ANK"/>
    <property type="match status" value="2"/>
</dbReference>
<evidence type="ECO:0000256" key="2">
    <source>
        <dbReference type="SAM" id="MobiDB-lite"/>
    </source>
</evidence>
<organism evidence="4 5">
    <name type="scientific">Leptospira wolffii</name>
    <dbReference type="NCBI Taxonomy" id="409998"/>
    <lineage>
        <taxon>Bacteria</taxon>
        <taxon>Pseudomonadati</taxon>
        <taxon>Spirochaetota</taxon>
        <taxon>Spirochaetia</taxon>
        <taxon>Leptospirales</taxon>
        <taxon>Leptospiraceae</taxon>
        <taxon>Leptospira</taxon>
    </lineage>
</organism>
<reference evidence="4 5" key="1">
    <citation type="submission" date="2024-09" db="EMBL/GenBank/DDBJ databases">
        <title>Taxonomic and Genotyping Characterization of Leptospira Strains isolated from Multiple Sources in Colombia highlights the importance of intermediate species.</title>
        <authorList>
            <person name="Torres Higuera L."/>
            <person name="Rojas Tapias D."/>
            <person name="Jimenez Velasquez S."/>
            <person name="Renjifo Ibanez C."/>
        </authorList>
    </citation>
    <scope>NUCLEOTIDE SEQUENCE [LARGE SCALE GENOMIC DNA]</scope>
    <source>
        <strain evidence="4 5">Lep080</strain>
    </source>
</reference>
<protein>
    <submittedName>
        <fullName evidence="4">Ankyrin repeat domain-containing protein</fullName>
    </submittedName>
</protein>
<dbReference type="SUPFAM" id="SSF48403">
    <property type="entry name" value="Ankyrin repeat"/>
    <property type="match status" value="1"/>
</dbReference>
<evidence type="ECO:0000313" key="5">
    <source>
        <dbReference type="Proteomes" id="UP001580391"/>
    </source>
</evidence>
<accession>A0ABV5BP40</accession>
<comment type="caution">
    <text evidence="4">The sequence shown here is derived from an EMBL/GenBank/DDBJ whole genome shotgun (WGS) entry which is preliminary data.</text>
</comment>
<feature type="chain" id="PRO_5045494290" evidence="3">
    <location>
        <begin position="28"/>
        <end position="412"/>
    </location>
</feature>
<keyword evidence="5" id="KW-1185">Reference proteome</keyword>
<dbReference type="Proteomes" id="UP001580391">
    <property type="component" value="Unassembled WGS sequence"/>
</dbReference>
<keyword evidence="3" id="KW-0732">Signal</keyword>
<feature type="repeat" description="ANK" evidence="1">
    <location>
        <begin position="338"/>
        <end position="370"/>
    </location>
</feature>
<dbReference type="EMBL" id="JBHILJ010000005">
    <property type="protein sequence ID" value="MFB5737088.1"/>
    <property type="molecule type" value="Genomic_DNA"/>
</dbReference>
<feature type="compositionally biased region" description="Polar residues" evidence="2">
    <location>
        <begin position="283"/>
        <end position="292"/>
    </location>
</feature>
<dbReference type="Gene3D" id="1.25.40.20">
    <property type="entry name" value="Ankyrin repeat-containing domain"/>
    <property type="match status" value="1"/>
</dbReference>
<dbReference type="InterPro" id="IPR002110">
    <property type="entry name" value="Ankyrin_rpt"/>
</dbReference>
<feature type="region of interest" description="Disordered" evidence="2">
    <location>
        <begin position="283"/>
        <end position="303"/>
    </location>
</feature>
<gene>
    <name evidence="4" type="ORF">ACE5IX_11245</name>
</gene>
<dbReference type="RefSeq" id="WP_135701218.1">
    <property type="nucleotide sequence ID" value="NZ_JBHILI010000006.1"/>
</dbReference>
<keyword evidence="1" id="KW-0040">ANK repeat</keyword>